<organism evidence="2 3">
    <name type="scientific">Biomphalaria glabrata</name>
    <name type="common">Bloodfluke planorb</name>
    <name type="synonym">Freshwater snail</name>
    <dbReference type="NCBI Taxonomy" id="6526"/>
    <lineage>
        <taxon>Eukaryota</taxon>
        <taxon>Metazoa</taxon>
        <taxon>Spiralia</taxon>
        <taxon>Lophotrochozoa</taxon>
        <taxon>Mollusca</taxon>
        <taxon>Gastropoda</taxon>
        <taxon>Heterobranchia</taxon>
        <taxon>Euthyneura</taxon>
        <taxon>Panpulmonata</taxon>
        <taxon>Hygrophila</taxon>
        <taxon>Lymnaeoidea</taxon>
        <taxon>Planorbidae</taxon>
        <taxon>Biomphalaria</taxon>
    </lineage>
</organism>
<evidence type="ECO:0000313" key="2">
    <source>
        <dbReference type="EnsemblMetazoa" id="BGLB031461-PA"/>
    </source>
</evidence>
<sequence length="204" mass="23208">MGERYVTPPILSFDNIFEQSSPMSPIVFILSPGSDPASDLLKLAERQDFHNSKIKFLSMGQGQEETAIQLLDTAIARGQWLMLQNCHLLVRWLRDLEKILEGLSKPHPDFRLWITTDPTPNFPIGILQRSLKVVTEPPNGLRLNMRSTYLKMPSTALTDCEHPAFPPLVFVLAFFHAVVQERRKYGKVGLITWQVGSDYMASWV</sequence>
<dbReference type="EnsemblMetazoa" id="BGLB031461-RA">
    <property type="protein sequence ID" value="BGLB031461-PA"/>
    <property type="gene ID" value="BGLB031461"/>
</dbReference>
<evidence type="ECO:0000313" key="3">
    <source>
        <dbReference type="Proteomes" id="UP000076420"/>
    </source>
</evidence>
<dbReference type="GO" id="GO:0051959">
    <property type="term" value="F:dynein light intermediate chain binding"/>
    <property type="evidence" value="ECO:0007669"/>
    <property type="project" value="InterPro"/>
</dbReference>
<dbReference type="STRING" id="6526.A0A2C9LIQ9"/>
<dbReference type="AlphaFoldDB" id="A0A2C9LIQ9"/>
<dbReference type="GO" id="GO:0008569">
    <property type="term" value="F:minus-end-directed microtubule motor activity"/>
    <property type="evidence" value="ECO:0007669"/>
    <property type="project" value="InterPro"/>
</dbReference>
<dbReference type="PANTHER" id="PTHR22878">
    <property type="entry name" value="DYNEIN HEAVY CHAIN 6, AXONEMAL-LIKE-RELATED"/>
    <property type="match status" value="1"/>
</dbReference>
<feature type="domain" description="Dynein heavy chain region D6 P-loop" evidence="1">
    <location>
        <begin position="22"/>
        <end position="134"/>
    </location>
</feature>
<dbReference type="KEGG" id="bgt:106077081"/>
<dbReference type="InterPro" id="IPR042219">
    <property type="entry name" value="AAA_lid_11_sf"/>
</dbReference>
<accession>A0A2C9LIQ9</accession>
<name>A0A2C9LIQ9_BIOGL</name>
<dbReference type="InterPro" id="IPR004273">
    <property type="entry name" value="Dynein_heavy_D6_P-loop"/>
</dbReference>
<protein>
    <recommendedName>
        <fullName evidence="1">Dynein heavy chain region D6 P-loop domain-containing protein</fullName>
    </recommendedName>
</protein>
<dbReference type="PANTHER" id="PTHR22878:SF63">
    <property type="entry name" value="DYNEIN AXONEMAL HEAVY CHAIN 10"/>
    <property type="match status" value="1"/>
</dbReference>
<evidence type="ECO:0000259" key="1">
    <source>
        <dbReference type="Pfam" id="PF03028"/>
    </source>
</evidence>
<proteinExistence type="predicted"/>
<dbReference type="GO" id="GO:0030286">
    <property type="term" value="C:dynein complex"/>
    <property type="evidence" value="ECO:0007669"/>
    <property type="project" value="InterPro"/>
</dbReference>
<dbReference type="Proteomes" id="UP000076420">
    <property type="component" value="Unassembled WGS sequence"/>
</dbReference>
<dbReference type="Gene3D" id="3.40.50.300">
    <property type="entry name" value="P-loop containing nucleotide triphosphate hydrolases"/>
    <property type="match status" value="1"/>
</dbReference>
<dbReference type="GO" id="GO:0045505">
    <property type="term" value="F:dynein intermediate chain binding"/>
    <property type="evidence" value="ECO:0007669"/>
    <property type="project" value="InterPro"/>
</dbReference>
<dbReference type="FunFam" id="3.40.50.300:FF:000153">
    <property type="entry name" value="Dynein axonemal heavy chain 1"/>
    <property type="match status" value="1"/>
</dbReference>
<dbReference type="VEuPathDB" id="VectorBase:BGLB031461"/>
<dbReference type="Pfam" id="PF03028">
    <property type="entry name" value="Dynein_heavy"/>
    <property type="match status" value="1"/>
</dbReference>
<gene>
    <name evidence="2" type="primary">106077081</name>
</gene>
<dbReference type="InterPro" id="IPR027417">
    <property type="entry name" value="P-loop_NTPase"/>
</dbReference>
<reference evidence="2" key="1">
    <citation type="submission" date="2020-05" db="UniProtKB">
        <authorList>
            <consortium name="EnsemblMetazoa"/>
        </authorList>
    </citation>
    <scope>IDENTIFICATION</scope>
    <source>
        <strain evidence="2">BB02</strain>
    </source>
</reference>
<dbReference type="InterPro" id="IPR026983">
    <property type="entry name" value="DHC"/>
</dbReference>
<dbReference type="Gene3D" id="1.10.8.720">
    <property type="entry name" value="Region D6 of dynein motor"/>
    <property type="match status" value="1"/>
</dbReference>
<dbReference type="GO" id="GO:0007018">
    <property type="term" value="P:microtubule-based movement"/>
    <property type="evidence" value="ECO:0007669"/>
    <property type="project" value="InterPro"/>
</dbReference>